<keyword evidence="4 5" id="KW-0472">Membrane</keyword>
<dbReference type="OrthoDB" id="9814143at2"/>
<dbReference type="GO" id="GO:0016020">
    <property type="term" value="C:membrane"/>
    <property type="evidence" value="ECO:0007669"/>
    <property type="project" value="UniProtKB-SubCell"/>
</dbReference>
<evidence type="ECO:0000313" key="7">
    <source>
        <dbReference type="EMBL" id="PZF71951.1"/>
    </source>
</evidence>
<comment type="caution">
    <text evidence="7">The sequence shown here is derived from an EMBL/GenBank/DDBJ whole genome shotgun (WGS) entry which is preliminary data.</text>
</comment>
<evidence type="ECO:0000256" key="2">
    <source>
        <dbReference type="ARBA" id="ARBA00022692"/>
    </source>
</evidence>
<dbReference type="RefSeq" id="WP_110999893.1">
    <property type="nucleotide sequence ID" value="NZ_QKTW01000021.1"/>
</dbReference>
<dbReference type="AlphaFoldDB" id="A0A2W2A9K7"/>
<evidence type="ECO:0000256" key="3">
    <source>
        <dbReference type="ARBA" id="ARBA00022989"/>
    </source>
</evidence>
<reference evidence="7 8" key="1">
    <citation type="submission" date="2018-06" db="EMBL/GenBank/DDBJ databases">
        <title>Mucibacter soli gen. nov., sp. nov., a new member of the family Chitinophagaceae producing mucin.</title>
        <authorList>
            <person name="Kim M.-K."/>
            <person name="Park S."/>
            <person name="Kim T.-S."/>
            <person name="Joung Y."/>
            <person name="Han J.-H."/>
            <person name="Kim S.B."/>
        </authorList>
    </citation>
    <scope>NUCLEOTIDE SEQUENCE [LARGE SCALE GENOMIC DNA]</scope>
    <source>
        <strain evidence="7 8">R1-15</strain>
    </source>
</reference>
<keyword evidence="3 5" id="KW-1133">Transmembrane helix</keyword>
<dbReference type="EMBL" id="QKTW01000021">
    <property type="protein sequence ID" value="PZF71951.1"/>
    <property type="molecule type" value="Genomic_DNA"/>
</dbReference>
<proteinExistence type="predicted"/>
<feature type="transmembrane region" description="Helical" evidence="5">
    <location>
        <begin position="60"/>
        <end position="80"/>
    </location>
</feature>
<name>A0A2W2A9K7_9BACT</name>
<feature type="transmembrane region" description="Helical" evidence="5">
    <location>
        <begin position="125"/>
        <end position="149"/>
    </location>
</feature>
<evidence type="ECO:0000256" key="5">
    <source>
        <dbReference type="SAM" id="Phobius"/>
    </source>
</evidence>
<dbReference type="PANTHER" id="PTHR38480">
    <property type="entry name" value="SLR0254 PROTEIN"/>
    <property type="match status" value="1"/>
</dbReference>
<evidence type="ECO:0000313" key="8">
    <source>
        <dbReference type="Proteomes" id="UP000248745"/>
    </source>
</evidence>
<evidence type="ECO:0000256" key="4">
    <source>
        <dbReference type="ARBA" id="ARBA00023136"/>
    </source>
</evidence>
<comment type="subcellular location">
    <subcellularLocation>
        <location evidence="1">Membrane</location>
        <topology evidence="1">Multi-pass membrane protein</topology>
    </subcellularLocation>
</comment>
<keyword evidence="2 5" id="KW-0812">Transmembrane</keyword>
<protein>
    <recommendedName>
        <fullName evidence="6">RDD domain-containing protein</fullName>
    </recommendedName>
</protein>
<evidence type="ECO:0000259" key="6">
    <source>
        <dbReference type="Pfam" id="PF06271"/>
    </source>
</evidence>
<evidence type="ECO:0000256" key="1">
    <source>
        <dbReference type="ARBA" id="ARBA00004141"/>
    </source>
</evidence>
<organism evidence="7 8">
    <name type="scientific">Taibaiella soli</name>
    <dbReference type="NCBI Taxonomy" id="1649169"/>
    <lineage>
        <taxon>Bacteria</taxon>
        <taxon>Pseudomonadati</taxon>
        <taxon>Bacteroidota</taxon>
        <taxon>Chitinophagia</taxon>
        <taxon>Chitinophagales</taxon>
        <taxon>Chitinophagaceae</taxon>
        <taxon>Taibaiella</taxon>
    </lineage>
</organism>
<accession>A0A2W2A9K7</accession>
<gene>
    <name evidence="7" type="ORF">DN068_15695</name>
</gene>
<feature type="domain" description="RDD" evidence="6">
    <location>
        <begin position="19"/>
        <end position="168"/>
    </location>
</feature>
<dbReference type="PANTHER" id="PTHR38480:SF1">
    <property type="entry name" value="SLR0254 PROTEIN"/>
    <property type="match status" value="1"/>
</dbReference>
<dbReference type="Pfam" id="PF06271">
    <property type="entry name" value="RDD"/>
    <property type="match status" value="1"/>
</dbReference>
<sequence length="265" mass="29938">MSTLVVTTPFNIDLEFKIAPFMKRVWATLLDMLVVSVYAFVVFEFILIPLDVPETMGQTLAILLVSIPAFLYHLLMEIFFNGQSVGKKLVGIKVMDKEGNEPTLSQYLVRWILGLSNYAMMTVPYIIFLVIISGGAYIFALFSLLTIYLPDVISVAATGKSQRLGDLAGGTVVIDAKAETSINETIYLEIEETNYEAKYPEVMRLSDRDINGIRNLLALKSARETDQYMIEVSYRIKDVLGIQSDLPPNEFLHQLLHDYNYLTQK</sequence>
<feature type="transmembrane region" description="Helical" evidence="5">
    <location>
        <begin position="25"/>
        <end position="48"/>
    </location>
</feature>
<dbReference type="InterPro" id="IPR010432">
    <property type="entry name" value="RDD"/>
</dbReference>
<keyword evidence="8" id="KW-1185">Reference proteome</keyword>
<dbReference type="Proteomes" id="UP000248745">
    <property type="component" value="Unassembled WGS sequence"/>
</dbReference>